<organism evidence="2 3">
    <name type="scientific">Chryseobacterium turcicum</name>
    <dbReference type="NCBI Taxonomy" id="2898076"/>
    <lineage>
        <taxon>Bacteria</taxon>
        <taxon>Pseudomonadati</taxon>
        <taxon>Bacteroidota</taxon>
        <taxon>Flavobacteriia</taxon>
        <taxon>Flavobacteriales</taxon>
        <taxon>Weeksellaceae</taxon>
        <taxon>Chryseobacterium group</taxon>
        <taxon>Chryseobacterium</taxon>
    </lineage>
</organism>
<evidence type="ECO:0000313" key="2">
    <source>
        <dbReference type="EMBL" id="MCD1115948.1"/>
    </source>
</evidence>
<proteinExistence type="predicted"/>
<gene>
    <name evidence="2" type="ORF">LO744_03580</name>
</gene>
<accession>A0A9Q3YUN8</accession>
<comment type="caution">
    <text evidence="2">The sequence shown here is derived from an EMBL/GenBank/DDBJ whole genome shotgun (WGS) entry which is preliminary data.</text>
</comment>
<dbReference type="InterPro" id="IPR016097">
    <property type="entry name" value="DUF695"/>
</dbReference>
<feature type="domain" description="DUF695" evidence="1">
    <location>
        <begin position="242"/>
        <end position="360"/>
    </location>
</feature>
<reference evidence="2" key="1">
    <citation type="submission" date="2021-11" db="EMBL/GenBank/DDBJ databases">
        <title>Description of novel Chryseobacterium species.</title>
        <authorList>
            <person name="Saticioglu I.B."/>
            <person name="Ay H."/>
            <person name="Altun S."/>
            <person name="Duman M."/>
        </authorList>
    </citation>
    <scope>NUCLEOTIDE SEQUENCE</scope>
    <source>
        <strain evidence="2">C-17</strain>
    </source>
</reference>
<dbReference type="EMBL" id="JAJNAY010000001">
    <property type="protein sequence ID" value="MCD1115948.1"/>
    <property type="molecule type" value="Genomic_DNA"/>
</dbReference>
<keyword evidence="3" id="KW-1185">Reference proteome</keyword>
<dbReference type="RefSeq" id="WP_230667218.1">
    <property type="nucleotide sequence ID" value="NZ_JAJNAY010000001.1"/>
</dbReference>
<dbReference type="Proteomes" id="UP001108025">
    <property type="component" value="Unassembled WGS sequence"/>
</dbReference>
<evidence type="ECO:0000313" key="3">
    <source>
        <dbReference type="Proteomes" id="UP001108025"/>
    </source>
</evidence>
<name>A0A9Q3YUN8_9FLAO</name>
<evidence type="ECO:0000259" key="1">
    <source>
        <dbReference type="Pfam" id="PF05117"/>
    </source>
</evidence>
<protein>
    <submittedName>
        <fullName evidence="2">DUF695 domain-containing protein</fullName>
    </submittedName>
</protein>
<sequence length="368" mass="42988">MGIFNKIFGKNDGHKETQIKSYKDFWDWFVTQEKDFYETIKNHQNIEIDFFDVIAPKLKEINGGFYFLAGMSDDSIAELILTVEGDIKNIIFAEEIIEAAPKLNHWKFTALKPEMNLTSGIEMDGKKFSSENIFFYENEIEGYPDEIDITFVYENLNEETKDAAITGVCIFLDNFLGELNFATQIDTFNVIGKDNAKKELVPITKLKDFLSWREREFTEKYKNVKNFDEEDQFSVFEATLKNGSPLIAAINTSLLTYDSKASYPWISILKVQYNGENNNGLPEKEDYEKLSNIEEQIIEELKIEDGNLYIGRENADNLKESYFASKDFRKPSKVLKKVIDDHPEYKMTLEIYKDKYWQSFERYNVNQN</sequence>
<dbReference type="AlphaFoldDB" id="A0A9Q3YUN8"/>
<dbReference type="Pfam" id="PF05117">
    <property type="entry name" value="DUF695"/>
    <property type="match status" value="1"/>
</dbReference>